<dbReference type="Gene3D" id="3.90.210.10">
    <property type="entry name" value="Heat-Labile Enterotoxin, subunit A"/>
    <property type="match status" value="1"/>
</dbReference>
<dbReference type="InterPro" id="IPR018487">
    <property type="entry name" value="Hemopexin-like_repeat"/>
</dbReference>
<dbReference type="SMART" id="SM00120">
    <property type="entry name" value="HX"/>
    <property type="match status" value="3"/>
</dbReference>
<dbReference type="InterPro" id="IPR036375">
    <property type="entry name" value="Hemopexin-like_dom_sf"/>
</dbReference>
<comment type="caution">
    <text evidence="4">The sequence shown here is derived from an EMBL/GenBank/DDBJ whole genome shotgun (WGS) entry which is preliminary data.</text>
</comment>
<feature type="domain" description="Pierisin-like" evidence="3">
    <location>
        <begin position="66"/>
        <end position="185"/>
    </location>
</feature>
<dbReference type="Pfam" id="PF22596">
    <property type="entry name" value="Scabin-like"/>
    <property type="match status" value="1"/>
</dbReference>
<feature type="repeat" description="Hemopexin" evidence="1">
    <location>
        <begin position="439"/>
        <end position="490"/>
    </location>
</feature>
<evidence type="ECO:0000256" key="1">
    <source>
        <dbReference type="PROSITE-ProRule" id="PRU01011"/>
    </source>
</evidence>
<gene>
    <name evidence="4" type="ORF">RHGRI_014552</name>
</gene>
<proteinExistence type="predicted"/>
<dbReference type="AlphaFoldDB" id="A0AAV6KA42"/>
<organism evidence="4 5">
    <name type="scientific">Rhododendron griersonianum</name>
    <dbReference type="NCBI Taxonomy" id="479676"/>
    <lineage>
        <taxon>Eukaryota</taxon>
        <taxon>Viridiplantae</taxon>
        <taxon>Streptophyta</taxon>
        <taxon>Embryophyta</taxon>
        <taxon>Tracheophyta</taxon>
        <taxon>Spermatophyta</taxon>
        <taxon>Magnoliopsida</taxon>
        <taxon>eudicotyledons</taxon>
        <taxon>Gunneridae</taxon>
        <taxon>Pentapetalae</taxon>
        <taxon>asterids</taxon>
        <taxon>Ericales</taxon>
        <taxon>Ericaceae</taxon>
        <taxon>Ericoideae</taxon>
        <taxon>Rhodoreae</taxon>
        <taxon>Rhododendron</taxon>
    </lineage>
</organism>
<protein>
    <recommendedName>
        <fullName evidence="3">Pierisin-like domain-containing protein</fullName>
    </recommendedName>
</protein>
<evidence type="ECO:0000313" key="4">
    <source>
        <dbReference type="EMBL" id="KAG5549230.1"/>
    </source>
</evidence>
<dbReference type="SUPFAM" id="SSF56399">
    <property type="entry name" value="ADP-ribosylation"/>
    <property type="match status" value="1"/>
</dbReference>
<keyword evidence="5" id="KW-1185">Reference proteome</keyword>
<feature type="region of interest" description="Disordered" evidence="2">
    <location>
        <begin position="498"/>
        <end position="533"/>
    </location>
</feature>
<dbReference type="Proteomes" id="UP000823749">
    <property type="component" value="Chromosome 5"/>
</dbReference>
<evidence type="ECO:0000256" key="2">
    <source>
        <dbReference type="SAM" id="MobiDB-lite"/>
    </source>
</evidence>
<dbReference type="InterPro" id="IPR054695">
    <property type="entry name" value="Pierisin-like_dom"/>
</dbReference>
<dbReference type="PROSITE" id="PS51642">
    <property type="entry name" value="HEMOPEXIN_2"/>
    <property type="match status" value="3"/>
</dbReference>
<name>A0AAV6KA42_9ERIC</name>
<dbReference type="SUPFAM" id="SSF50923">
    <property type="entry name" value="Hemopexin-like domain"/>
    <property type="match status" value="2"/>
</dbReference>
<dbReference type="Gene3D" id="2.110.10.10">
    <property type="entry name" value="Hemopexin-like domain"/>
    <property type="match status" value="1"/>
</dbReference>
<reference evidence="4" key="1">
    <citation type="submission" date="2020-08" db="EMBL/GenBank/DDBJ databases">
        <title>Plant Genome Project.</title>
        <authorList>
            <person name="Zhang R.-G."/>
        </authorList>
    </citation>
    <scope>NUCLEOTIDE SEQUENCE</scope>
    <source>
        <strain evidence="4">WSP0</strain>
        <tissue evidence="4">Leaf</tissue>
    </source>
</reference>
<feature type="repeat" description="Hemopexin" evidence="1">
    <location>
        <begin position="330"/>
        <end position="381"/>
    </location>
</feature>
<evidence type="ECO:0000313" key="5">
    <source>
        <dbReference type="Proteomes" id="UP000823749"/>
    </source>
</evidence>
<dbReference type="EMBL" id="JACTNZ010000005">
    <property type="protein sequence ID" value="KAG5549230.1"/>
    <property type="molecule type" value="Genomic_DNA"/>
</dbReference>
<sequence>MSIPLDLLSRGCASNYNLPVSEQDQQEADFWSVMMDTYNCIDTPNPRPIIVYRNSSGEQDIRNHVFRWDDMPYWEAFQNGFRSRRQEGTLDTVYASLDHFVHHGGRPLDSRRAATHVFVSTTLSSNWHPTVDPGTERIVYRYEIYAPGGIWVAATLRDRYRFEGQDEVCFVGGIVPQYIRSAQAFCLSASAGSSSHTNRRRVDNVLILNRNFNPQTSGTLRYEIRRYRDEESGKYLHLNNETYPPERMKRQVSITDSKNDIDWHGGDVANSESYINAAFRSVCRNEAYLFMNNEYVLVDYAPGSTDDRVLNGPLCICEGFPSLRNTTFAEYGIDSAFGSHRLHEAFIFSGNLYAQINYAPGTTDDKIIKGPMAITDMFPFFKGTVFESSVDASFEATARNEAYLFKGNEYALINYNNPNLIAIRRITEGFACLKDTIFESGIEAAFASHNTDEAYLFKEDCYALINFAPGTTDDYIIGGVKKILPNWPSLSGILPREDRGLDVHDHTQPDPDRDQDDLHEQTEPNPYRGHDEL</sequence>
<accession>A0AAV6KA42</accession>
<feature type="repeat" description="Hemopexin" evidence="1">
    <location>
        <begin position="387"/>
        <end position="433"/>
    </location>
</feature>
<evidence type="ECO:0000259" key="3">
    <source>
        <dbReference type="Pfam" id="PF22596"/>
    </source>
</evidence>